<dbReference type="GO" id="GO:0004867">
    <property type="term" value="F:serine-type endopeptidase inhibitor activity"/>
    <property type="evidence" value="ECO:0007669"/>
    <property type="project" value="UniProtKB-KW"/>
</dbReference>
<dbReference type="InterPro" id="IPR036058">
    <property type="entry name" value="Kazal_dom_sf"/>
</dbReference>
<keyword evidence="2" id="KW-0964">Secreted</keyword>
<reference evidence="7" key="1">
    <citation type="submission" date="2025-08" db="UniProtKB">
        <authorList>
            <consortium name="Ensembl"/>
        </authorList>
    </citation>
    <scope>IDENTIFICATION</scope>
</reference>
<dbReference type="PROSITE" id="PS00282">
    <property type="entry name" value="KAZAL_1"/>
    <property type="match status" value="1"/>
</dbReference>
<comment type="subcellular location">
    <subcellularLocation>
        <location evidence="1">Secreted</location>
    </subcellularLocation>
</comment>
<protein>
    <recommendedName>
        <fullName evidence="6">Kazal-like domain-containing protein</fullName>
    </recommendedName>
</protein>
<evidence type="ECO:0000256" key="3">
    <source>
        <dbReference type="ARBA" id="ARBA00022690"/>
    </source>
</evidence>
<evidence type="ECO:0000256" key="4">
    <source>
        <dbReference type="ARBA" id="ARBA00022900"/>
    </source>
</evidence>
<dbReference type="PANTHER" id="PTHR47729:SF1">
    <property type="entry name" value="OVOMUCOID-LIKE-RELATED"/>
    <property type="match status" value="1"/>
</dbReference>
<keyword evidence="3" id="KW-0646">Protease inhibitor</keyword>
<keyword evidence="8" id="KW-1185">Reference proteome</keyword>
<dbReference type="Ensembl" id="ENSPTET00000031186.1">
    <property type="protein sequence ID" value="ENSPTEP00000021644.1"/>
    <property type="gene ID" value="ENSPTEG00000022654.1"/>
</dbReference>
<dbReference type="GO" id="GO:0005576">
    <property type="term" value="C:extracellular region"/>
    <property type="evidence" value="ECO:0007669"/>
    <property type="project" value="UniProtKB-SubCell"/>
</dbReference>
<reference evidence="7" key="2">
    <citation type="submission" date="2025-09" db="UniProtKB">
        <authorList>
            <consortium name="Ensembl"/>
        </authorList>
    </citation>
    <scope>IDENTIFICATION</scope>
</reference>
<proteinExistence type="predicted"/>
<dbReference type="Pfam" id="PF00050">
    <property type="entry name" value="Kazal_1"/>
    <property type="match status" value="2"/>
</dbReference>
<dbReference type="Gene3D" id="3.30.60.30">
    <property type="match status" value="2"/>
</dbReference>
<accession>A0A8C9HHU9</accession>
<evidence type="ECO:0000313" key="8">
    <source>
        <dbReference type="Proteomes" id="UP000694416"/>
    </source>
</evidence>
<sequence length="131" mass="15053">MNVNYLFICYAPITPCPYTYIAPILLWPVSTECDFFKKQASLKIACPRDWRPICGTDQKTYSNECTLYQEFQPRKLHEGECIQCTRYSEACPRDYKPHCGSDGNVYSNGCTFCNAFVRSQGAIRLKNYGLC</sequence>
<name>A0A8C9HHU9_9PRIM</name>
<evidence type="ECO:0000256" key="1">
    <source>
        <dbReference type="ARBA" id="ARBA00004613"/>
    </source>
</evidence>
<dbReference type="PANTHER" id="PTHR47729">
    <property type="entry name" value="SERINE PEPTIDASE INHIBITOR, KAZAL TYPE 2, TANDEM DUPLICATE 1-RELATED"/>
    <property type="match status" value="1"/>
</dbReference>
<keyword evidence="4" id="KW-0722">Serine protease inhibitor</keyword>
<dbReference type="PROSITE" id="PS51465">
    <property type="entry name" value="KAZAL_2"/>
    <property type="match status" value="2"/>
</dbReference>
<feature type="domain" description="Kazal-like" evidence="6">
    <location>
        <begin position="27"/>
        <end position="81"/>
    </location>
</feature>
<dbReference type="AlphaFoldDB" id="A0A8C9HHU9"/>
<evidence type="ECO:0000256" key="2">
    <source>
        <dbReference type="ARBA" id="ARBA00022525"/>
    </source>
</evidence>
<dbReference type="SUPFAM" id="SSF100895">
    <property type="entry name" value="Kazal-type serine protease inhibitors"/>
    <property type="match status" value="2"/>
</dbReference>
<dbReference type="Proteomes" id="UP000694416">
    <property type="component" value="Unplaced"/>
</dbReference>
<dbReference type="InterPro" id="IPR002350">
    <property type="entry name" value="Kazal_dom"/>
</dbReference>
<evidence type="ECO:0000259" key="6">
    <source>
        <dbReference type="PROSITE" id="PS51465"/>
    </source>
</evidence>
<evidence type="ECO:0000256" key="5">
    <source>
        <dbReference type="ARBA" id="ARBA00023157"/>
    </source>
</evidence>
<feature type="domain" description="Kazal-like" evidence="6">
    <location>
        <begin position="82"/>
        <end position="131"/>
    </location>
</feature>
<organism evidence="7 8">
    <name type="scientific">Piliocolobus tephrosceles</name>
    <name type="common">Ugandan red Colobus</name>
    <dbReference type="NCBI Taxonomy" id="591936"/>
    <lineage>
        <taxon>Eukaryota</taxon>
        <taxon>Metazoa</taxon>
        <taxon>Chordata</taxon>
        <taxon>Craniata</taxon>
        <taxon>Vertebrata</taxon>
        <taxon>Euteleostomi</taxon>
        <taxon>Mammalia</taxon>
        <taxon>Eutheria</taxon>
        <taxon>Euarchontoglires</taxon>
        <taxon>Primates</taxon>
        <taxon>Haplorrhini</taxon>
        <taxon>Catarrhini</taxon>
        <taxon>Cercopithecidae</taxon>
        <taxon>Colobinae</taxon>
        <taxon>Piliocolobus</taxon>
    </lineage>
</organism>
<keyword evidence="5" id="KW-1015">Disulfide bond</keyword>
<dbReference type="SMART" id="SM00280">
    <property type="entry name" value="KAZAL"/>
    <property type="match status" value="2"/>
</dbReference>
<evidence type="ECO:0000313" key="7">
    <source>
        <dbReference type="Ensembl" id="ENSPTEP00000021644.1"/>
    </source>
</evidence>
<dbReference type="InterPro" id="IPR051597">
    <property type="entry name" value="Bifunctional_prot_inhibitor"/>
</dbReference>